<protein>
    <submittedName>
        <fullName evidence="1">Uncharacterized protein</fullName>
    </submittedName>
</protein>
<dbReference type="AlphaFoldDB" id="A0AAJ2LN57"/>
<evidence type="ECO:0000313" key="2">
    <source>
        <dbReference type="Proteomes" id="UP001268610"/>
    </source>
</evidence>
<dbReference type="RefSeq" id="WP_257784637.1">
    <property type="nucleotide sequence ID" value="NZ_JAVLSD010000001.1"/>
</dbReference>
<dbReference type="Proteomes" id="UP001268610">
    <property type="component" value="Unassembled WGS sequence"/>
</dbReference>
<name>A0AAJ2LN57_9HYPH</name>
<proteinExistence type="predicted"/>
<sequence>MLQDRAYVAAFANPFNSRLHDLDLGRYCLGSEQLETPSLIAKSR</sequence>
<evidence type="ECO:0000313" key="1">
    <source>
        <dbReference type="EMBL" id="MDR9774661.1"/>
    </source>
</evidence>
<comment type="caution">
    <text evidence="1">The sequence shown here is derived from an EMBL/GenBank/DDBJ whole genome shotgun (WGS) entry which is preliminary data.</text>
</comment>
<accession>A0AAJ2LN57</accession>
<dbReference type="EMBL" id="JAVLSF010000010">
    <property type="protein sequence ID" value="MDR9774661.1"/>
    <property type="molecule type" value="Genomic_DNA"/>
</dbReference>
<organism evidence="1 2">
    <name type="scientific">Rhizobium hidalgonense</name>
    <dbReference type="NCBI Taxonomy" id="1538159"/>
    <lineage>
        <taxon>Bacteria</taxon>
        <taxon>Pseudomonadati</taxon>
        <taxon>Pseudomonadota</taxon>
        <taxon>Alphaproteobacteria</taxon>
        <taxon>Hyphomicrobiales</taxon>
        <taxon>Rhizobiaceae</taxon>
        <taxon>Rhizobium/Agrobacterium group</taxon>
        <taxon>Rhizobium</taxon>
    </lineage>
</organism>
<gene>
    <name evidence="1" type="ORF">RJJ65_18750</name>
</gene>
<reference evidence="1" key="1">
    <citation type="submission" date="2023-04" db="EMBL/GenBank/DDBJ databases">
        <title>Genomic characterization of faba bean (Vicia faba) microsymbionts in Mexican soils.</title>
        <authorList>
            <person name="Rivera Orduna F.N."/>
            <person name="Guevara-Luna J."/>
            <person name="Yan J."/>
            <person name="Arroyo-Herrera I."/>
            <person name="Li Y."/>
            <person name="Vasquez-Murrieta M.S."/>
            <person name="Wang E.T."/>
        </authorList>
    </citation>
    <scope>NUCLEOTIDE SEQUENCE</scope>
    <source>
        <strain evidence="1">CH26</strain>
    </source>
</reference>